<evidence type="ECO:0000313" key="2">
    <source>
        <dbReference type="EMBL" id="MBS2549165.1"/>
    </source>
</evidence>
<dbReference type="RefSeq" id="WP_212010730.1">
    <property type="nucleotide sequence ID" value="NZ_JAAFYZ010000065.1"/>
</dbReference>
<gene>
    <name evidence="2" type="ORF">KGQ19_20065</name>
</gene>
<evidence type="ECO:0000313" key="3">
    <source>
        <dbReference type="Proteomes" id="UP000730482"/>
    </source>
</evidence>
<accession>A0ABS5KT06</accession>
<organism evidence="2 3">
    <name type="scientific">Catenulispora pinistramenti</name>
    <dbReference type="NCBI Taxonomy" id="2705254"/>
    <lineage>
        <taxon>Bacteria</taxon>
        <taxon>Bacillati</taxon>
        <taxon>Actinomycetota</taxon>
        <taxon>Actinomycetes</taxon>
        <taxon>Catenulisporales</taxon>
        <taxon>Catenulisporaceae</taxon>
        <taxon>Catenulispora</taxon>
    </lineage>
</organism>
<dbReference type="Proteomes" id="UP000730482">
    <property type="component" value="Unassembled WGS sequence"/>
</dbReference>
<sequence>MSTDPSSQPVLRASDADRDRVIDTLRSAVTDGRLDAAEYDERVEQALAARTFEALAPLTADLVAIGAAARPLPAVPAPAGPAVESVLIREKHGPVRREGRWTLPHRLVLRTLWCTVTLDLTRAVLTGPELIVEIQGRGNGVVLVLAPGMVVDANELSVRHGSVAITNGPDDGTPETLRIHLVGRNKHGSVTTVWETPDEAERSSGTTA</sequence>
<name>A0ABS5KT06_9ACTN</name>
<feature type="domain" description="DUF1707" evidence="1">
    <location>
        <begin position="11"/>
        <end position="62"/>
    </location>
</feature>
<dbReference type="Pfam" id="PF08044">
    <property type="entry name" value="DUF1707"/>
    <property type="match status" value="1"/>
</dbReference>
<dbReference type="InterPro" id="IPR012551">
    <property type="entry name" value="DUF1707_SHOCT-like"/>
</dbReference>
<protein>
    <submittedName>
        <fullName evidence="2">DUF1707 domain-containing protein</fullName>
    </submittedName>
</protein>
<keyword evidence="3" id="KW-1185">Reference proteome</keyword>
<proteinExistence type="predicted"/>
<comment type="caution">
    <text evidence="2">The sequence shown here is derived from an EMBL/GenBank/DDBJ whole genome shotgun (WGS) entry which is preliminary data.</text>
</comment>
<dbReference type="EMBL" id="JAAFYZ010000065">
    <property type="protein sequence ID" value="MBS2549165.1"/>
    <property type="molecule type" value="Genomic_DNA"/>
</dbReference>
<reference evidence="2 3" key="1">
    <citation type="submission" date="2020-02" db="EMBL/GenBank/DDBJ databases">
        <title>Acidophilic actinobacteria isolated from forest soil.</title>
        <authorList>
            <person name="Golinska P."/>
        </authorList>
    </citation>
    <scope>NUCLEOTIDE SEQUENCE [LARGE SCALE GENOMIC DNA]</scope>
    <source>
        <strain evidence="2 3">NL8</strain>
    </source>
</reference>
<evidence type="ECO:0000259" key="1">
    <source>
        <dbReference type="Pfam" id="PF08044"/>
    </source>
</evidence>
<dbReference type="PANTHER" id="PTHR40763">
    <property type="entry name" value="MEMBRANE PROTEIN-RELATED"/>
    <property type="match status" value="1"/>
</dbReference>
<dbReference type="PANTHER" id="PTHR40763:SF5">
    <property type="entry name" value="MEMBRANE PROTEIN"/>
    <property type="match status" value="1"/>
</dbReference>